<dbReference type="InterPro" id="IPR032676">
    <property type="entry name" value="YkuD_2"/>
</dbReference>
<protein>
    <recommendedName>
        <fullName evidence="4">Murein L,D-transpeptidase catalytic domain family protein</fullName>
    </recommendedName>
</protein>
<keyword evidence="1" id="KW-0732">Signal</keyword>
<proteinExistence type="predicted"/>
<dbReference type="OrthoDB" id="9815195at2"/>
<evidence type="ECO:0000313" key="2">
    <source>
        <dbReference type="EMBL" id="SMB99963.1"/>
    </source>
</evidence>
<accession>A0A1W1W398</accession>
<name>A0A1W1W398_9BACT</name>
<dbReference type="Proteomes" id="UP000192266">
    <property type="component" value="Unassembled WGS sequence"/>
</dbReference>
<gene>
    <name evidence="2" type="ORF">SAMN00120144_3215</name>
</gene>
<dbReference type="STRING" id="645990.SAMN00120144_3215"/>
<organism evidence="2 3">
    <name type="scientific">Hymenobacter roseosalivarius DSM 11622</name>
    <dbReference type="NCBI Taxonomy" id="645990"/>
    <lineage>
        <taxon>Bacteria</taxon>
        <taxon>Pseudomonadati</taxon>
        <taxon>Bacteroidota</taxon>
        <taxon>Cytophagia</taxon>
        <taxon>Cytophagales</taxon>
        <taxon>Hymenobacteraceae</taxon>
        <taxon>Hymenobacter</taxon>
    </lineage>
</organism>
<dbReference type="RefSeq" id="WP_084447491.1">
    <property type="nucleotide sequence ID" value="NZ_FWWW01000096.1"/>
</dbReference>
<dbReference type="PANTHER" id="PTHR38477">
    <property type="entry name" value="HYPOTHETICAL EXPORTED PROTEIN"/>
    <property type="match status" value="1"/>
</dbReference>
<evidence type="ECO:0000256" key="1">
    <source>
        <dbReference type="SAM" id="SignalP"/>
    </source>
</evidence>
<dbReference type="EMBL" id="FWWW01000096">
    <property type="protein sequence ID" value="SMB99963.1"/>
    <property type="molecule type" value="Genomic_DNA"/>
</dbReference>
<reference evidence="2 3" key="1">
    <citation type="submission" date="2017-04" db="EMBL/GenBank/DDBJ databases">
        <authorList>
            <person name="Afonso C.L."/>
            <person name="Miller P.J."/>
            <person name="Scott M.A."/>
            <person name="Spackman E."/>
            <person name="Goraichik I."/>
            <person name="Dimitrov K.M."/>
            <person name="Suarez D.L."/>
            <person name="Swayne D.E."/>
        </authorList>
    </citation>
    <scope>NUCLEOTIDE SEQUENCE [LARGE SCALE GENOMIC DNA]</scope>
    <source>
        <strain evidence="2 3">DSM 11622</strain>
    </source>
</reference>
<dbReference type="PANTHER" id="PTHR38477:SF1">
    <property type="entry name" value="MUREIN L,D-TRANSPEPTIDASE CATALYTIC DOMAIN FAMILY PROTEIN"/>
    <property type="match status" value="1"/>
</dbReference>
<dbReference type="AlphaFoldDB" id="A0A1W1W398"/>
<evidence type="ECO:0000313" key="3">
    <source>
        <dbReference type="Proteomes" id="UP000192266"/>
    </source>
</evidence>
<feature type="signal peptide" evidence="1">
    <location>
        <begin position="1"/>
        <end position="23"/>
    </location>
</feature>
<dbReference type="Pfam" id="PF13645">
    <property type="entry name" value="YkuD_2"/>
    <property type="match status" value="1"/>
</dbReference>
<evidence type="ECO:0008006" key="4">
    <source>
        <dbReference type="Google" id="ProtNLM"/>
    </source>
</evidence>
<sequence>MRTPTAFACFSLSLLSLFCPSEAIPAAKASPVADNTPESVLSGNRRAIYLAAFEQHTLHTYALAGLTTSGLPLDVYRQALMGYYQLQKRGLANPAKQTLTIIDFNRSSRQKRLWVIDLQKSQVVHHSLVAHGINTGEEFAQAFSNRVGSEMSSLGFYVTSHTYTGKHGLSLKLRGVDPNYNTNAASRAVVVHGAEYVCEKFVQQHGRLGRSQGCPALPMKESSAIIRTIQDGTVLFAHAPASVRYDSDWLDLDPALQAFAQVKGLN</sequence>
<keyword evidence="3" id="KW-1185">Reference proteome</keyword>
<feature type="chain" id="PRO_5012958302" description="Murein L,D-transpeptidase catalytic domain family protein" evidence="1">
    <location>
        <begin position="24"/>
        <end position="266"/>
    </location>
</feature>